<dbReference type="InterPro" id="IPR000620">
    <property type="entry name" value="EamA_dom"/>
</dbReference>
<keyword evidence="3 6" id="KW-0812">Transmembrane</keyword>
<evidence type="ECO:0000256" key="1">
    <source>
        <dbReference type="ARBA" id="ARBA00004141"/>
    </source>
</evidence>
<feature type="transmembrane region" description="Helical" evidence="6">
    <location>
        <begin position="35"/>
        <end position="57"/>
    </location>
</feature>
<evidence type="ECO:0000256" key="2">
    <source>
        <dbReference type="ARBA" id="ARBA00007362"/>
    </source>
</evidence>
<feature type="transmembrane region" description="Helical" evidence="6">
    <location>
        <begin position="7"/>
        <end position="29"/>
    </location>
</feature>
<gene>
    <name evidence="8" type="primary">yijE</name>
    <name evidence="8" type="ORF">DSM104329_05554</name>
</gene>
<evidence type="ECO:0000256" key="3">
    <source>
        <dbReference type="ARBA" id="ARBA00022692"/>
    </source>
</evidence>
<feature type="transmembrane region" description="Helical" evidence="6">
    <location>
        <begin position="69"/>
        <end position="87"/>
    </location>
</feature>
<comment type="similarity">
    <text evidence="2">Belongs to the EamA transporter family.</text>
</comment>
<dbReference type="PANTHER" id="PTHR32322:SF2">
    <property type="entry name" value="EAMA DOMAIN-CONTAINING PROTEIN"/>
    <property type="match status" value="1"/>
</dbReference>
<feature type="transmembrane region" description="Helical" evidence="6">
    <location>
        <begin position="278"/>
        <end position="302"/>
    </location>
</feature>
<keyword evidence="5 6" id="KW-0472">Membrane</keyword>
<feature type="transmembrane region" description="Helical" evidence="6">
    <location>
        <begin position="187"/>
        <end position="210"/>
    </location>
</feature>
<name>A0A9E6Y2I7_9ACTN</name>
<evidence type="ECO:0000313" key="8">
    <source>
        <dbReference type="EMBL" id="UGS39122.1"/>
    </source>
</evidence>
<dbReference type="AlphaFoldDB" id="A0A9E6Y2I7"/>
<dbReference type="KEGG" id="sbae:DSM104329_05554"/>
<comment type="subcellular location">
    <subcellularLocation>
        <location evidence="1">Membrane</location>
        <topology evidence="1">Multi-pass membrane protein</topology>
    </subcellularLocation>
</comment>
<keyword evidence="9" id="KW-1185">Reference proteome</keyword>
<evidence type="ECO:0000256" key="6">
    <source>
        <dbReference type="SAM" id="Phobius"/>
    </source>
</evidence>
<dbReference type="InterPro" id="IPR050638">
    <property type="entry name" value="AA-Vitamin_Transporters"/>
</dbReference>
<dbReference type="PANTHER" id="PTHR32322">
    <property type="entry name" value="INNER MEMBRANE TRANSPORTER"/>
    <property type="match status" value="1"/>
</dbReference>
<feature type="domain" description="EamA" evidence="7">
    <location>
        <begin position="157"/>
        <end position="294"/>
    </location>
</feature>
<sequence length="337" mass="34133">MSRRPAAAVPYVLLGVTVFFWGSAFHATAVGTEHASAVVFSTLRALPAALVLLAVTALVRGSIPRGRTLAWAALSGLLMVTLTFEGIAEGTTLAGAGNAAVLVNTTPFFVLLLGRAFLGERIANWGVIGLVTAFVGVVVMVSSQLGGDASTGDLALGMGIALASGAGFGVGTLIVKATATRYPETDLKGFAAVQHLVGGIALIPLALAYGDIGDTDWGSADLWGAIAWVAIGSSAIASLAYFTALRAIPAARASAWQFLAPVVAVVVEVAYGNTPDGIVLAGMGLVIAGVAVVSIAPARAAARAGRAARDRRLALEVEPGLARRPAAVNRQEVPGDE</sequence>
<dbReference type="SUPFAM" id="SSF103481">
    <property type="entry name" value="Multidrug resistance efflux transporter EmrE"/>
    <property type="match status" value="2"/>
</dbReference>
<dbReference type="EMBL" id="CP087164">
    <property type="protein sequence ID" value="UGS39122.1"/>
    <property type="molecule type" value="Genomic_DNA"/>
</dbReference>
<dbReference type="Pfam" id="PF00892">
    <property type="entry name" value="EamA"/>
    <property type="match status" value="2"/>
</dbReference>
<dbReference type="RefSeq" id="WP_259313129.1">
    <property type="nucleotide sequence ID" value="NZ_CP087164.1"/>
</dbReference>
<reference evidence="8" key="1">
    <citation type="journal article" date="2022" name="Int. J. Syst. Evol. Microbiol.">
        <title>Pseudomonas aegrilactucae sp. nov. and Pseudomonas morbosilactucae sp. nov., pathogens causing bacterial rot of lettuce in Japan.</title>
        <authorList>
            <person name="Sawada H."/>
            <person name="Fujikawa T."/>
            <person name="Satou M."/>
        </authorList>
    </citation>
    <scope>NUCLEOTIDE SEQUENCE</scope>
    <source>
        <strain evidence="8">0166_1</strain>
    </source>
</reference>
<dbReference type="InterPro" id="IPR037185">
    <property type="entry name" value="EmrE-like"/>
</dbReference>
<feature type="transmembrane region" description="Helical" evidence="6">
    <location>
        <begin position="254"/>
        <end position="272"/>
    </location>
</feature>
<accession>A0A9E6Y2I7</accession>
<dbReference type="Proteomes" id="UP001162834">
    <property type="component" value="Chromosome"/>
</dbReference>
<feature type="transmembrane region" description="Helical" evidence="6">
    <location>
        <begin position="154"/>
        <end position="175"/>
    </location>
</feature>
<evidence type="ECO:0000256" key="4">
    <source>
        <dbReference type="ARBA" id="ARBA00022989"/>
    </source>
</evidence>
<protein>
    <submittedName>
        <fullName evidence="8">Cystine transporter YijE</fullName>
    </submittedName>
</protein>
<organism evidence="8 9">
    <name type="scientific">Capillimicrobium parvum</name>
    <dbReference type="NCBI Taxonomy" id="2884022"/>
    <lineage>
        <taxon>Bacteria</taxon>
        <taxon>Bacillati</taxon>
        <taxon>Actinomycetota</taxon>
        <taxon>Thermoleophilia</taxon>
        <taxon>Solirubrobacterales</taxon>
        <taxon>Capillimicrobiaceae</taxon>
        <taxon>Capillimicrobium</taxon>
    </lineage>
</organism>
<evidence type="ECO:0000256" key="5">
    <source>
        <dbReference type="ARBA" id="ARBA00023136"/>
    </source>
</evidence>
<evidence type="ECO:0000313" key="9">
    <source>
        <dbReference type="Proteomes" id="UP001162834"/>
    </source>
</evidence>
<keyword evidence="4 6" id="KW-1133">Transmembrane helix</keyword>
<dbReference type="GO" id="GO:0016020">
    <property type="term" value="C:membrane"/>
    <property type="evidence" value="ECO:0007669"/>
    <property type="project" value="UniProtKB-SubCell"/>
</dbReference>
<proteinExistence type="inferred from homology"/>
<feature type="transmembrane region" description="Helical" evidence="6">
    <location>
        <begin position="122"/>
        <end position="142"/>
    </location>
</feature>
<feature type="domain" description="EamA" evidence="7">
    <location>
        <begin position="13"/>
        <end position="141"/>
    </location>
</feature>
<feature type="transmembrane region" description="Helical" evidence="6">
    <location>
        <begin position="93"/>
        <end position="113"/>
    </location>
</feature>
<evidence type="ECO:0000259" key="7">
    <source>
        <dbReference type="Pfam" id="PF00892"/>
    </source>
</evidence>
<feature type="transmembrane region" description="Helical" evidence="6">
    <location>
        <begin position="222"/>
        <end position="242"/>
    </location>
</feature>